<keyword evidence="1" id="KW-0805">Transcription regulation</keyword>
<dbReference type="PROSITE" id="PS50949">
    <property type="entry name" value="HTH_GNTR"/>
    <property type="match status" value="1"/>
</dbReference>
<dbReference type="Pfam" id="PF00392">
    <property type="entry name" value="GntR"/>
    <property type="match status" value="1"/>
</dbReference>
<keyword evidence="2" id="KW-0238">DNA-binding</keyword>
<keyword evidence="3" id="KW-0804">Transcription</keyword>
<dbReference type="SUPFAM" id="SSF64288">
    <property type="entry name" value="Chorismate lyase-like"/>
    <property type="match status" value="1"/>
</dbReference>
<keyword evidence="6" id="KW-1185">Reference proteome</keyword>
<evidence type="ECO:0000313" key="5">
    <source>
        <dbReference type="EMBL" id="MFD2798258.1"/>
    </source>
</evidence>
<protein>
    <submittedName>
        <fullName evidence="5">GntR family transcriptional regulator</fullName>
    </submittedName>
</protein>
<accession>A0ABW5W2W9</accession>
<evidence type="ECO:0000256" key="2">
    <source>
        <dbReference type="ARBA" id="ARBA00023125"/>
    </source>
</evidence>
<dbReference type="InterPro" id="IPR050679">
    <property type="entry name" value="Bact_HTH_transcr_reg"/>
</dbReference>
<dbReference type="SMART" id="SM00866">
    <property type="entry name" value="UTRA"/>
    <property type="match status" value="1"/>
</dbReference>
<evidence type="ECO:0000259" key="4">
    <source>
        <dbReference type="PROSITE" id="PS50949"/>
    </source>
</evidence>
<dbReference type="RefSeq" id="WP_377383673.1">
    <property type="nucleotide sequence ID" value="NZ_JBHSAN010000001.1"/>
</dbReference>
<organism evidence="5 6">
    <name type="scientific">Prauserella oleivorans</name>
    <dbReference type="NCBI Taxonomy" id="1478153"/>
    <lineage>
        <taxon>Bacteria</taxon>
        <taxon>Bacillati</taxon>
        <taxon>Actinomycetota</taxon>
        <taxon>Actinomycetes</taxon>
        <taxon>Pseudonocardiales</taxon>
        <taxon>Pseudonocardiaceae</taxon>
        <taxon>Prauserella</taxon>
    </lineage>
</organism>
<dbReference type="InterPro" id="IPR011663">
    <property type="entry name" value="UTRA"/>
</dbReference>
<feature type="domain" description="HTH gntR-type" evidence="4">
    <location>
        <begin position="9"/>
        <end position="77"/>
    </location>
</feature>
<dbReference type="PANTHER" id="PTHR44846">
    <property type="entry name" value="MANNOSYL-D-GLYCERATE TRANSPORT/METABOLISM SYSTEM REPRESSOR MNGR-RELATED"/>
    <property type="match status" value="1"/>
</dbReference>
<comment type="caution">
    <text evidence="5">The sequence shown here is derived from an EMBL/GenBank/DDBJ whole genome shotgun (WGS) entry which is preliminary data.</text>
</comment>
<reference evidence="6" key="1">
    <citation type="journal article" date="2019" name="Int. J. Syst. Evol. Microbiol.">
        <title>The Global Catalogue of Microorganisms (GCM) 10K type strain sequencing project: providing services to taxonomists for standard genome sequencing and annotation.</title>
        <authorList>
            <consortium name="The Broad Institute Genomics Platform"/>
            <consortium name="The Broad Institute Genome Sequencing Center for Infectious Disease"/>
            <person name="Wu L."/>
            <person name="Ma J."/>
        </authorList>
    </citation>
    <scope>NUCLEOTIDE SEQUENCE [LARGE SCALE GENOMIC DNA]</scope>
    <source>
        <strain evidence="6">IBRC-M 10906</strain>
    </source>
</reference>
<evidence type="ECO:0000256" key="1">
    <source>
        <dbReference type="ARBA" id="ARBA00023015"/>
    </source>
</evidence>
<dbReference type="PANTHER" id="PTHR44846:SF1">
    <property type="entry name" value="MANNOSYL-D-GLYCERATE TRANSPORT_METABOLISM SYSTEM REPRESSOR MNGR-RELATED"/>
    <property type="match status" value="1"/>
</dbReference>
<dbReference type="InterPro" id="IPR036388">
    <property type="entry name" value="WH-like_DNA-bd_sf"/>
</dbReference>
<dbReference type="Pfam" id="PF07702">
    <property type="entry name" value="UTRA"/>
    <property type="match status" value="1"/>
</dbReference>
<evidence type="ECO:0000256" key="3">
    <source>
        <dbReference type="ARBA" id="ARBA00023163"/>
    </source>
</evidence>
<name>A0ABW5W2W9_9PSEU</name>
<dbReference type="InterPro" id="IPR036390">
    <property type="entry name" value="WH_DNA-bd_sf"/>
</dbReference>
<dbReference type="PRINTS" id="PR00035">
    <property type="entry name" value="HTHGNTR"/>
</dbReference>
<dbReference type="EMBL" id="JBHUOF010000003">
    <property type="protein sequence ID" value="MFD2798258.1"/>
    <property type="molecule type" value="Genomic_DNA"/>
</dbReference>
<dbReference type="Gene3D" id="3.40.1410.10">
    <property type="entry name" value="Chorismate lyase-like"/>
    <property type="match status" value="1"/>
</dbReference>
<proteinExistence type="predicted"/>
<dbReference type="Proteomes" id="UP001597478">
    <property type="component" value="Unassembled WGS sequence"/>
</dbReference>
<dbReference type="InterPro" id="IPR028978">
    <property type="entry name" value="Chorismate_lyase_/UTRA_dom_sf"/>
</dbReference>
<dbReference type="SMART" id="SM00345">
    <property type="entry name" value="HTH_GNTR"/>
    <property type="match status" value="1"/>
</dbReference>
<dbReference type="Gene3D" id="1.10.10.10">
    <property type="entry name" value="Winged helix-like DNA-binding domain superfamily/Winged helix DNA-binding domain"/>
    <property type="match status" value="1"/>
</dbReference>
<dbReference type="SUPFAM" id="SSF46785">
    <property type="entry name" value="Winged helix' DNA-binding domain"/>
    <property type="match status" value="1"/>
</dbReference>
<evidence type="ECO:0000313" key="6">
    <source>
        <dbReference type="Proteomes" id="UP001597478"/>
    </source>
</evidence>
<gene>
    <name evidence="5" type="ORF">ACFS2C_02495</name>
</gene>
<dbReference type="CDD" id="cd07377">
    <property type="entry name" value="WHTH_GntR"/>
    <property type="match status" value="1"/>
</dbReference>
<dbReference type="InterPro" id="IPR000524">
    <property type="entry name" value="Tscrpt_reg_HTH_GntR"/>
</dbReference>
<sequence>MRLHRTGSLPLYRQVQQVLQERIESRALLPGDRLPTEHELARELAVNRLTVRQAISELARAGQLVVRQGIGTFVAEPPAHFVVTLGPERSMAAVEHTTRTLEQEGMPAREVFLSSAIEDCAEAREQLRLPRRRLRRVDTQFLVDGEPWSANTYWLADTRFRGITDRLVHDGSVFRACAEHYGTDLRYAWRSFAAAAASPREAELLGVAVGTPVLVREGLNIDSSGTPTVYVTRRLRSDRMRFVLRYEHDPIVE</sequence>